<sequence>MATMLTQAYCILVLVVVLLSVASTSMPQTTHSDHDQPLSQFLQASSSQPMNMVTINSSLPTPTSSTPAESQQLSSESEKERKKEEKQRKKEEKKKKKKNCSSASSVKQSNIGVFLCMFSLTLLFYV</sequence>
<dbReference type="AlphaFoldDB" id="A0A061GZP9"/>
<dbReference type="EMBL" id="CM001887">
    <property type="protein sequence ID" value="EOY33414.1"/>
    <property type="molecule type" value="Genomic_DNA"/>
</dbReference>
<protein>
    <recommendedName>
        <fullName evidence="5">Transmembrane protein</fullName>
    </recommendedName>
</protein>
<feature type="chain" id="PRO_5001603831" description="Transmembrane protein" evidence="2">
    <location>
        <begin position="25"/>
        <end position="126"/>
    </location>
</feature>
<name>A0A061GZP9_THECC</name>
<feature type="compositionally biased region" description="Basic and acidic residues" evidence="1">
    <location>
        <begin position="76"/>
        <end position="90"/>
    </location>
</feature>
<evidence type="ECO:0000313" key="3">
    <source>
        <dbReference type="EMBL" id="EOY33414.1"/>
    </source>
</evidence>
<feature type="compositionally biased region" description="Low complexity" evidence="1">
    <location>
        <begin position="57"/>
        <end position="75"/>
    </location>
</feature>
<accession>A0A061GZP9</accession>
<dbReference type="Proteomes" id="UP000026915">
    <property type="component" value="Chromosome 9"/>
</dbReference>
<dbReference type="InParanoid" id="A0A061GZP9"/>
<proteinExistence type="predicted"/>
<reference evidence="3 4" key="1">
    <citation type="journal article" date="2013" name="Genome Biol.">
        <title>The genome sequence of the most widely cultivated cacao type and its use to identify candidate genes regulating pod color.</title>
        <authorList>
            <person name="Motamayor J.C."/>
            <person name="Mockaitis K."/>
            <person name="Schmutz J."/>
            <person name="Haiminen N."/>
            <person name="Iii D.L."/>
            <person name="Cornejo O."/>
            <person name="Findley S.D."/>
            <person name="Zheng P."/>
            <person name="Utro F."/>
            <person name="Royaert S."/>
            <person name="Saski C."/>
            <person name="Jenkins J."/>
            <person name="Podicheti R."/>
            <person name="Zhao M."/>
            <person name="Scheffler B.E."/>
            <person name="Stack J.C."/>
            <person name="Feltus F.A."/>
            <person name="Mustiga G.M."/>
            <person name="Amores F."/>
            <person name="Phillips W."/>
            <person name="Marelli J.P."/>
            <person name="May G.D."/>
            <person name="Shapiro H."/>
            <person name="Ma J."/>
            <person name="Bustamante C.D."/>
            <person name="Schnell R.J."/>
            <person name="Main D."/>
            <person name="Gilbert D."/>
            <person name="Parida L."/>
            <person name="Kuhn D.N."/>
        </authorList>
    </citation>
    <scope>NUCLEOTIDE SEQUENCE [LARGE SCALE GENOMIC DNA]</scope>
    <source>
        <strain evidence="4">cv. Matina 1-6</strain>
    </source>
</reference>
<keyword evidence="4" id="KW-1185">Reference proteome</keyword>
<feature type="region of interest" description="Disordered" evidence="1">
    <location>
        <begin position="52"/>
        <end position="106"/>
    </location>
</feature>
<evidence type="ECO:0008006" key="5">
    <source>
        <dbReference type="Google" id="ProtNLM"/>
    </source>
</evidence>
<organism evidence="3 4">
    <name type="scientific">Theobroma cacao</name>
    <name type="common">Cacao</name>
    <name type="synonym">Cocoa</name>
    <dbReference type="NCBI Taxonomy" id="3641"/>
    <lineage>
        <taxon>Eukaryota</taxon>
        <taxon>Viridiplantae</taxon>
        <taxon>Streptophyta</taxon>
        <taxon>Embryophyta</taxon>
        <taxon>Tracheophyta</taxon>
        <taxon>Spermatophyta</taxon>
        <taxon>Magnoliopsida</taxon>
        <taxon>eudicotyledons</taxon>
        <taxon>Gunneridae</taxon>
        <taxon>Pentapetalae</taxon>
        <taxon>rosids</taxon>
        <taxon>malvids</taxon>
        <taxon>Malvales</taxon>
        <taxon>Malvaceae</taxon>
        <taxon>Byttnerioideae</taxon>
        <taxon>Theobroma</taxon>
    </lineage>
</organism>
<dbReference type="Gramene" id="EOY33414">
    <property type="protein sequence ID" value="EOY33414"/>
    <property type="gene ID" value="TCM_041389"/>
</dbReference>
<keyword evidence="2" id="KW-0732">Signal</keyword>
<gene>
    <name evidence="3" type="ORF">TCM_041389</name>
</gene>
<dbReference type="HOGENOM" id="CLU_2019407_0_0_1"/>
<evidence type="ECO:0000313" key="4">
    <source>
        <dbReference type="Proteomes" id="UP000026915"/>
    </source>
</evidence>
<evidence type="ECO:0000256" key="1">
    <source>
        <dbReference type="SAM" id="MobiDB-lite"/>
    </source>
</evidence>
<feature type="region of interest" description="Disordered" evidence="1">
    <location>
        <begin position="26"/>
        <end position="45"/>
    </location>
</feature>
<evidence type="ECO:0000256" key="2">
    <source>
        <dbReference type="SAM" id="SignalP"/>
    </source>
</evidence>
<feature type="signal peptide" evidence="2">
    <location>
        <begin position="1"/>
        <end position="24"/>
    </location>
</feature>